<comment type="caution">
    <text evidence="4">The sequence shown here is derived from an EMBL/GenBank/DDBJ whole genome shotgun (WGS) entry which is preliminary data.</text>
</comment>
<dbReference type="InterPro" id="IPR013083">
    <property type="entry name" value="Znf_RING/FYVE/PHD"/>
</dbReference>
<dbReference type="PANTHER" id="PTHR12109">
    <property type="entry name" value="RING FINGER PROTEIN 141-RELATED"/>
    <property type="match status" value="1"/>
</dbReference>
<evidence type="ECO:0000313" key="5">
    <source>
        <dbReference type="Proteomes" id="UP001363151"/>
    </source>
</evidence>
<dbReference type="EMBL" id="JBBJCI010000371">
    <property type="protein sequence ID" value="KAK7232061.1"/>
    <property type="molecule type" value="Genomic_DNA"/>
</dbReference>
<dbReference type="InterPro" id="IPR047126">
    <property type="entry name" value="RNF141-like"/>
</dbReference>
<keyword evidence="1" id="KW-0862">Zinc</keyword>
<protein>
    <recommendedName>
        <fullName evidence="3">RING-type domain-containing protein</fullName>
    </recommendedName>
</protein>
<evidence type="ECO:0000313" key="4">
    <source>
        <dbReference type="EMBL" id="KAK7232061.1"/>
    </source>
</evidence>
<accession>A0ABR1FJJ9</accession>
<evidence type="ECO:0000259" key="3">
    <source>
        <dbReference type="PROSITE" id="PS50089"/>
    </source>
</evidence>
<dbReference type="PROSITE" id="PS50089">
    <property type="entry name" value="ZF_RING_2"/>
    <property type="match status" value="1"/>
</dbReference>
<dbReference type="InterPro" id="IPR001841">
    <property type="entry name" value="Znf_RING"/>
</dbReference>
<dbReference type="SUPFAM" id="SSF57850">
    <property type="entry name" value="RING/U-box"/>
    <property type="match status" value="1"/>
</dbReference>
<proteinExistence type="predicted"/>
<sequence>MEAKVARWREVESGARYTAATAMARYPRLNKDSCLGLLCEIARKPTSGTHHTCDVKTYAAADVKALVARLAAPEPVDPLWLQVESGARYTQKTAMARYPQLNWDSFDVLPSEIATKPKSFKQWARDVKTYSAADIDELAAAQAKKKPAAAPVPIDPLWREVESGARYTQTTAIARYPQLSKGSFGGLPSTVARKPWTTANGAIDVKTYSAADIDKLVAQLAAPVPIDPLWLEVESGARYTATKAMARYPQLTTGSVYDLPSEIARKPKTGIRGAIDVKTYSAADIDALAAARAKKPAAAAPPKKKRAAAAPPPEKRAVAAPPKKKRAAAAAPPEKRAVAAPPKKRARAKQPEPPQEPKEEDECAICFADASRTHLCFPCGHKCVCASCASTHLSASGSRCPICRAEITATVQDRSFGGAAVAFARFAQFWTW</sequence>
<gene>
    <name evidence="4" type="ORF">SO694_00031231</name>
</gene>
<keyword evidence="1" id="KW-0479">Metal-binding</keyword>
<evidence type="ECO:0000256" key="2">
    <source>
        <dbReference type="SAM" id="MobiDB-lite"/>
    </source>
</evidence>
<feature type="region of interest" description="Disordered" evidence="2">
    <location>
        <begin position="294"/>
        <end position="360"/>
    </location>
</feature>
<dbReference type="Pfam" id="PF13920">
    <property type="entry name" value="zf-C3HC4_3"/>
    <property type="match status" value="1"/>
</dbReference>
<dbReference type="Gene3D" id="3.30.40.10">
    <property type="entry name" value="Zinc/RING finger domain, C3HC4 (zinc finger)"/>
    <property type="match status" value="1"/>
</dbReference>
<dbReference type="Proteomes" id="UP001363151">
    <property type="component" value="Unassembled WGS sequence"/>
</dbReference>
<feature type="domain" description="RING-type" evidence="3">
    <location>
        <begin position="363"/>
        <end position="404"/>
    </location>
</feature>
<organism evidence="4 5">
    <name type="scientific">Aureococcus anophagefferens</name>
    <name type="common">Harmful bloom alga</name>
    <dbReference type="NCBI Taxonomy" id="44056"/>
    <lineage>
        <taxon>Eukaryota</taxon>
        <taxon>Sar</taxon>
        <taxon>Stramenopiles</taxon>
        <taxon>Ochrophyta</taxon>
        <taxon>Pelagophyceae</taxon>
        <taxon>Pelagomonadales</taxon>
        <taxon>Pelagomonadaceae</taxon>
        <taxon>Aureococcus</taxon>
    </lineage>
</organism>
<keyword evidence="5" id="KW-1185">Reference proteome</keyword>
<keyword evidence="1" id="KW-0863">Zinc-finger</keyword>
<reference evidence="4 5" key="1">
    <citation type="submission" date="2024-03" db="EMBL/GenBank/DDBJ databases">
        <title>Aureococcus anophagefferens CCMP1851 and Kratosvirus quantuckense: Draft genome of a second virus-susceptible host strain in the model system.</title>
        <authorList>
            <person name="Chase E."/>
            <person name="Truchon A.R."/>
            <person name="Schepens W."/>
            <person name="Wilhelm S.W."/>
        </authorList>
    </citation>
    <scope>NUCLEOTIDE SEQUENCE [LARGE SCALE GENOMIC DNA]</scope>
    <source>
        <strain evidence="4 5">CCMP1851</strain>
    </source>
</reference>
<name>A0ABR1FJJ9_AURAN</name>
<evidence type="ECO:0000256" key="1">
    <source>
        <dbReference type="PROSITE-ProRule" id="PRU00175"/>
    </source>
</evidence>